<gene>
    <name evidence="2" type="ORF">AYBTSS11_LOCUS819</name>
</gene>
<evidence type="ECO:0000313" key="2">
    <source>
        <dbReference type="EMBL" id="CAJ1808049.1"/>
    </source>
</evidence>
<feature type="region of interest" description="Disordered" evidence="1">
    <location>
        <begin position="24"/>
        <end position="48"/>
    </location>
</feature>
<evidence type="ECO:0000313" key="3">
    <source>
        <dbReference type="Proteomes" id="UP001189624"/>
    </source>
</evidence>
<feature type="compositionally biased region" description="Basic and acidic residues" evidence="1">
    <location>
        <begin position="24"/>
        <end position="40"/>
    </location>
</feature>
<dbReference type="AlphaFoldDB" id="A0AA86S9Q6"/>
<dbReference type="Gramene" id="rna-AYBTSS11_LOCUS819">
    <property type="protein sequence ID" value="CAJ1808049.1"/>
    <property type="gene ID" value="gene-AYBTSS11_LOCUS819"/>
</dbReference>
<sequence length="73" mass="8316">MKPSFILKKEELLTRSNFAQKNSWERSHVDRKSGSVRDNEMDGSGKGQIQTLGQCFPARDLYVSPYLLPKPCT</sequence>
<keyword evidence="3" id="KW-1185">Reference proteome</keyword>
<proteinExistence type="predicted"/>
<evidence type="ECO:0000256" key="1">
    <source>
        <dbReference type="SAM" id="MobiDB-lite"/>
    </source>
</evidence>
<dbReference type="EMBL" id="OY731398">
    <property type="protein sequence ID" value="CAJ1808049.1"/>
    <property type="molecule type" value="Genomic_DNA"/>
</dbReference>
<name>A0AA86S9Q6_9FABA</name>
<reference evidence="2" key="1">
    <citation type="submission" date="2023-10" db="EMBL/GenBank/DDBJ databases">
        <authorList>
            <person name="Domelevo Entfellner J.-B."/>
        </authorList>
    </citation>
    <scope>NUCLEOTIDE SEQUENCE</scope>
</reference>
<accession>A0AA86S9Q6</accession>
<organism evidence="2 3">
    <name type="scientific">Sphenostylis stenocarpa</name>
    <dbReference type="NCBI Taxonomy" id="92480"/>
    <lineage>
        <taxon>Eukaryota</taxon>
        <taxon>Viridiplantae</taxon>
        <taxon>Streptophyta</taxon>
        <taxon>Embryophyta</taxon>
        <taxon>Tracheophyta</taxon>
        <taxon>Spermatophyta</taxon>
        <taxon>Magnoliopsida</taxon>
        <taxon>eudicotyledons</taxon>
        <taxon>Gunneridae</taxon>
        <taxon>Pentapetalae</taxon>
        <taxon>rosids</taxon>
        <taxon>fabids</taxon>
        <taxon>Fabales</taxon>
        <taxon>Fabaceae</taxon>
        <taxon>Papilionoideae</taxon>
        <taxon>50 kb inversion clade</taxon>
        <taxon>NPAAA clade</taxon>
        <taxon>indigoferoid/millettioid clade</taxon>
        <taxon>Phaseoleae</taxon>
        <taxon>Sphenostylis</taxon>
    </lineage>
</organism>
<protein>
    <submittedName>
        <fullName evidence="2">Uncharacterized protein</fullName>
    </submittedName>
</protein>
<dbReference type="Proteomes" id="UP001189624">
    <property type="component" value="Chromosome 1"/>
</dbReference>